<keyword evidence="2" id="KW-1185">Reference proteome</keyword>
<organism evidence="1 2">
    <name type="scientific">Crenichthys baileyi</name>
    <name type="common">White River springfish</name>
    <dbReference type="NCBI Taxonomy" id="28760"/>
    <lineage>
        <taxon>Eukaryota</taxon>
        <taxon>Metazoa</taxon>
        <taxon>Chordata</taxon>
        <taxon>Craniata</taxon>
        <taxon>Vertebrata</taxon>
        <taxon>Euteleostomi</taxon>
        <taxon>Actinopterygii</taxon>
        <taxon>Neopterygii</taxon>
        <taxon>Teleostei</taxon>
        <taxon>Neoteleostei</taxon>
        <taxon>Acanthomorphata</taxon>
        <taxon>Ovalentaria</taxon>
        <taxon>Atherinomorphae</taxon>
        <taxon>Cyprinodontiformes</taxon>
        <taxon>Goodeidae</taxon>
        <taxon>Crenichthys</taxon>
    </lineage>
</organism>
<dbReference type="Proteomes" id="UP001311232">
    <property type="component" value="Unassembled WGS sequence"/>
</dbReference>
<evidence type="ECO:0000313" key="2">
    <source>
        <dbReference type="Proteomes" id="UP001311232"/>
    </source>
</evidence>
<reference evidence="1 2" key="1">
    <citation type="submission" date="2021-06" db="EMBL/GenBank/DDBJ databases">
        <authorList>
            <person name="Palmer J.M."/>
        </authorList>
    </citation>
    <scope>NUCLEOTIDE SEQUENCE [LARGE SCALE GENOMIC DNA]</scope>
    <source>
        <strain evidence="1 2">MEX-2019</strain>
        <tissue evidence="1">Muscle</tissue>
    </source>
</reference>
<dbReference type="EMBL" id="JAHHUM010000259">
    <property type="protein sequence ID" value="KAK5621985.1"/>
    <property type="molecule type" value="Genomic_DNA"/>
</dbReference>
<feature type="non-terminal residue" evidence="1">
    <location>
        <position position="151"/>
    </location>
</feature>
<proteinExistence type="predicted"/>
<sequence>MAPWQEQKRITLCPLSPAPPPHGICVKSEARSALKLRFGTGRNIAKEVLLCGATPIAKIKTLLMCGVAYVRVEGMGAKVLAQILLLSRSMQHHYKRCLRPGIPQKFPKTSNQPSEASLLPAALDLDTSCNPTHLCCISVITSPALKPLCLD</sequence>
<gene>
    <name evidence="1" type="ORF">CRENBAI_013336</name>
</gene>
<protein>
    <submittedName>
        <fullName evidence="1">Uncharacterized protein</fullName>
    </submittedName>
</protein>
<comment type="caution">
    <text evidence="1">The sequence shown here is derived from an EMBL/GenBank/DDBJ whole genome shotgun (WGS) entry which is preliminary data.</text>
</comment>
<dbReference type="AlphaFoldDB" id="A0AAV9SLZ6"/>
<name>A0AAV9SLZ6_9TELE</name>
<accession>A0AAV9SLZ6</accession>
<evidence type="ECO:0000313" key="1">
    <source>
        <dbReference type="EMBL" id="KAK5621985.1"/>
    </source>
</evidence>